<keyword evidence="1" id="KW-0812">Transmembrane</keyword>
<evidence type="ECO:0000256" key="1">
    <source>
        <dbReference type="SAM" id="Phobius"/>
    </source>
</evidence>
<name>A0A0U1P4V6_9BACI</name>
<dbReference type="Proteomes" id="UP000199087">
    <property type="component" value="Unassembled WGS sequence"/>
</dbReference>
<keyword evidence="3" id="KW-1185">Reference proteome</keyword>
<organism evidence="2 3">
    <name type="scientific">Neobacillus massiliamazoniensis</name>
    <dbReference type="NCBI Taxonomy" id="1499688"/>
    <lineage>
        <taxon>Bacteria</taxon>
        <taxon>Bacillati</taxon>
        <taxon>Bacillota</taxon>
        <taxon>Bacilli</taxon>
        <taxon>Bacillales</taxon>
        <taxon>Bacillaceae</taxon>
        <taxon>Neobacillus</taxon>
    </lineage>
</organism>
<evidence type="ECO:0000313" key="3">
    <source>
        <dbReference type="Proteomes" id="UP000199087"/>
    </source>
</evidence>
<gene>
    <name evidence="2" type="ORF">BN000_05300</name>
</gene>
<dbReference type="RefSeq" id="WP_090640082.1">
    <property type="nucleotide sequence ID" value="NZ_CVRB01000007.1"/>
</dbReference>
<keyword evidence="1" id="KW-0472">Membrane</keyword>
<dbReference type="AlphaFoldDB" id="A0A0U1P4V6"/>
<dbReference type="EMBL" id="CVRB01000007">
    <property type="protein sequence ID" value="CRK85228.1"/>
    <property type="molecule type" value="Genomic_DNA"/>
</dbReference>
<feature type="transmembrane region" description="Helical" evidence="1">
    <location>
        <begin position="56"/>
        <end position="84"/>
    </location>
</feature>
<sequence>MTVAAFLLVVTMFFGSAAYELYADTKKAIDNEILSSKTSISDFVKFFVLHRSFGPFVVSAIIWFLVFHMPLWICCLLFVLYFIANLAYVPIKRKIQLTTAERRKKKYEKTKQAIREVLDERNLKG</sequence>
<keyword evidence="1" id="KW-1133">Transmembrane helix</keyword>
<accession>A0A0U1P4V6</accession>
<reference evidence="3" key="1">
    <citation type="submission" date="2015-05" db="EMBL/GenBank/DDBJ databases">
        <authorList>
            <person name="Urmite Genomes"/>
        </authorList>
    </citation>
    <scope>NUCLEOTIDE SEQUENCE [LARGE SCALE GENOMIC DNA]</scope>
    <source>
        <strain evidence="3">LF1</strain>
    </source>
</reference>
<evidence type="ECO:0000313" key="2">
    <source>
        <dbReference type="EMBL" id="CRK85228.1"/>
    </source>
</evidence>
<protein>
    <submittedName>
        <fullName evidence="2">Uncharacterized protein</fullName>
    </submittedName>
</protein>
<proteinExistence type="predicted"/>